<dbReference type="STRING" id="990268.JCM19235_1571"/>
<name>A0A090S5F1_9VIBR</name>
<reference evidence="6 7" key="2">
    <citation type="submission" date="2014-09" db="EMBL/GenBank/DDBJ databases">
        <authorList>
            <consortium name="NBRP consortium"/>
            <person name="Sawabe T."/>
            <person name="Meirelles P."/>
            <person name="Nakanishi M."/>
            <person name="Sayaka M."/>
            <person name="Hattori M."/>
            <person name="Ohkuma M."/>
        </authorList>
    </citation>
    <scope>NUCLEOTIDE SEQUENCE [LARGE SCALE GENOMIC DNA]</scope>
    <source>
        <strain evidence="7">JCM19235</strain>
    </source>
</reference>
<dbReference type="SUPFAM" id="SSF50891">
    <property type="entry name" value="Cyclophilin-like"/>
    <property type="match status" value="1"/>
</dbReference>
<gene>
    <name evidence="6" type="ORF">JCM19235_1571</name>
</gene>
<reference evidence="6 7" key="1">
    <citation type="submission" date="2014-09" db="EMBL/GenBank/DDBJ databases">
        <title>Vibrio maritimus JCM 19235. (C45) whole genome shotgun sequence.</title>
        <authorList>
            <person name="Sawabe T."/>
            <person name="Meirelles P."/>
            <person name="Nakanishi M."/>
            <person name="Sayaka M."/>
            <person name="Hattori M."/>
            <person name="Ohkuma M."/>
        </authorList>
    </citation>
    <scope>NUCLEOTIDE SEQUENCE [LARGE SCALE GENOMIC DNA]</scope>
    <source>
        <strain evidence="7">JCM19235</strain>
    </source>
</reference>
<dbReference type="GO" id="GO:0004039">
    <property type="term" value="F:allophanate hydrolase activity"/>
    <property type="evidence" value="ECO:0007669"/>
    <property type="project" value="UniProtKB-EC"/>
</dbReference>
<organism evidence="6 7">
    <name type="scientific">Vibrio maritimus</name>
    <dbReference type="NCBI Taxonomy" id="990268"/>
    <lineage>
        <taxon>Bacteria</taxon>
        <taxon>Pseudomonadati</taxon>
        <taxon>Pseudomonadota</taxon>
        <taxon>Gammaproteobacteria</taxon>
        <taxon>Vibrionales</taxon>
        <taxon>Vibrionaceae</taxon>
        <taxon>Vibrio</taxon>
    </lineage>
</organism>
<dbReference type="GO" id="GO:0005524">
    <property type="term" value="F:ATP binding"/>
    <property type="evidence" value="ECO:0007669"/>
    <property type="project" value="UniProtKB-KW"/>
</dbReference>
<dbReference type="AlphaFoldDB" id="A0A090S5F1"/>
<evidence type="ECO:0000313" key="7">
    <source>
        <dbReference type="Proteomes" id="UP000029228"/>
    </source>
</evidence>
<dbReference type="PANTHER" id="PTHR43309">
    <property type="entry name" value="5-OXOPROLINASE SUBUNIT C"/>
    <property type="match status" value="1"/>
</dbReference>
<dbReference type="SMART" id="SM00797">
    <property type="entry name" value="AHS2"/>
    <property type="match status" value="1"/>
</dbReference>
<evidence type="ECO:0000313" key="6">
    <source>
        <dbReference type="EMBL" id="GAL21749.1"/>
    </source>
</evidence>
<dbReference type="OrthoDB" id="9768696at2"/>
<dbReference type="EC" id="3.5.1.54" evidence="6"/>
<evidence type="ECO:0000256" key="2">
    <source>
        <dbReference type="ARBA" id="ARBA00022801"/>
    </source>
</evidence>
<feature type="region of interest" description="Disordered" evidence="4">
    <location>
        <begin position="79"/>
        <end position="98"/>
    </location>
</feature>
<keyword evidence="3" id="KW-0067">ATP-binding</keyword>
<keyword evidence="2 6" id="KW-0378">Hydrolase</keyword>
<sequence>MQREILTGSTDSRRVFNWHPFGLRNGQELHLSIPREGCRTYISTSGGFDVATFMGSTSTVERDGVGGIKAGLPLANGDSLKSVDSDSSIPSDNMPRTAMPNYEGLRTLRIIPSFQYHQLDRRLLQRVLQQPYSVSPNSNRMGVRLQASLESEPVNTHSLISEGIVCGAVQLPPDGNPIVMLSDHQTLGGYPKLGVVAFRDLSVAAQLRPGDAVRLRLTNLPLERLKQRAFYRYFNL</sequence>
<proteinExistence type="predicted"/>
<dbReference type="InterPro" id="IPR003778">
    <property type="entry name" value="CT_A_B"/>
</dbReference>
<keyword evidence="1" id="KW-0547">Nucleotide-binding</keyword>
<comment type="caution">
    <text evidence="6">The sequence shown here is derived from an EMBL/GenBank/DDBJ whole genome shotgun (WGS) entry which is preliminary data.</text>
</comment>
<evidence type="ECO:0000256" key="4">
    <source>
        <dbReference type="SAM" id="MobiDB-lite"/>
    </source>
</evidence>
<dbReference type="InterPro" id="IPR029000">
    <property type="entry name" value="Cyclophilin-like_dom_sf"/>
</dbReference>
<dbReference type="Proteomes" id="UP000029228">
    <property type="component" value="Unassembled WGS sequence"/>
</dbReference>
<feature type="domain" description="Carboxyltransferase" evidence="5">
    <location>
        <begin position="6"/>
        <end position="231"/>
    </location>
</feature>
<protein>
    <submittedName>
        <fullName evidence="6">Allophanate hydrolase 2 subunit 2</fullName>
        <ecNumber evidence="6">3.5.1.54</ecNumber>
    </submittedName>
</protein>
<evidence type="ECO:0000256" key="3">
    <source>
        <dbReference type="ARBA" id="ARBA00022840"/>
    </source>
</evidence>
<evidence type="ECO:0000259" key="5">
    <source>
        <dbReference type="SMART" id="SM00797"/>
    </source>
</evidence>
<dbReference type="EMBL" id="BBMR01000009">
    <property type="protein sequence ID" value="GAL21749.1"/>
    <property type="molecule type" value="Genomic_DNA"/>
</dbReference>
<evidence type="ECO:0000256" key="1">
    <source>
        <dbReference type="ARBA" id="ARBA00022741"/>
    </source>
</evidence>
<dbReference type="PANTHER" id="PTHR43309:SF4">
    <property type="entry name" value="CARBOXYLTRANSFERASE DOMAIN-CONTAINING PROTEIN"/>
    <property type="match status" value="1"/>
</dbReference>
<dbReference type="Pfam" id="PF02626">
    <property type="entry name" value="CT_A_B"/>
    <property type="match status" value="1"/>
</dbReference>
<dbReference type="InterPro" id="IPR052708">
    <property type="entry name" value="PxpC"/>
</dbReference>
<keyword evidence="7" id="KW-1185">Reference proteome</keyword>
<dbReference type="Gene3D" id="2.40.100.10">
    <property type="entry name" value="Cyclophilin-like"/>
    <property type="match status" value="1"/>
</dbReference>
<accession>A0A090S5F1</accession>